<dbReference type="Gene3D" id="3.55.50.30">
    <property type="match status" value="1"/>
</dbReference>
<dbReference type="PIRSF" id="PIRSF018266">
    <property type="entry name" value="FecR"/>
    <property type="match status" value="1"/>
</dbReference>
<protein>
    <submittedName>
        <fullName evidence="3">Transmembrane sensor</fullName>
    </submittedName>
</protein>
<dbReference type="InterPro" id="IPR032623">
    <property type="entry name" value="FecR_N"/>
</dbReference>
<dbReference type="Pfam" id="PF04773">
    <property type="entry name" value="FecR"/>
    <property type="match status" value="1"/>
</dbReference>
<dbReference type="PANTHER" id="PTHR30273">
    <property type="entry name" value="PERIPLASMIC SIGNAL SENSOR AND SIGMA FACTOR ACTIVATOR FECR-RELATED"/>
    <property type="match status" value="1"/>
</dbReference>
<organism evidence="3 4">
    <name type="scientific">Janthinobacterium psychrotolerans</name>
    <dbReference type="NCBI Taxonomy" id="1747903"/>
    <lineage>
        <taxon>Bacteria</taxon>
        <taxon>Pseudomonadati</taxon>
        <taxon>Pseudomonadota</taxon>
        <taxon>Betaproteobacteria</taxon>
        <taxon>Burkholderiales</taxon>
        <taxon>Oxalobacteraceae</taxon>
        <taxon>Janthinobacterium</taxon>
    </lineage>
</organism>
<keyword evidence="3" id="KW-0472">Membrane</keyword>
<dbReference type="PANTHER" id="PTHR30273:SF2">
    <property type="entry name" value="PROTEIN FECR"/>
    <property type="match status" value="1"/>
</dbReference>
<comment type="caution">
    <text evidence="3">The sequence shown here is derived from an EMBL/GenBank/DDBJ whole genome shotgun (WGS) entry which is preliminary data.</text>
</comment>
<feature type="domain" description="FecR N-terminal" evidence="2">
    <location>
        <begin position="16"/>
        <end position="53"/>
    </location>
</feature>
<evidence type="ECO:0000259" key="1">
    <source>
        <dbReference type="Pfam" id="PF04773"/>
    </source>
</evidence>
<dbReference type="RefSeq" id="WP_065309057.1">
    <property type="nucleotide sequence ID" value="NZ_LOCQ01000058.1"/>
</dbReference>
<dbReference type="Pfam" id="PF16220">
    <property type="entry name" value="DUF4880"/>
    <property type="match status" value="1"/>
</dbReference>
<dbReference type="STRING" id="1747903.ASR47_1005137"/>
<dbReference type="Proteomes" id="UP000092713">
    <property type="component" value="Unassembled WGS sequence"/>
</dbReference>
<dbReference type="Gene3D" id="2.60.120.1440">
    <property type="match status" value="1"/>
</dbReference>
<reference evidence="3 4" key="1">
    <citation type="submission" date="2016-04" db="EMBL/GenBank/DDBJ databases">
        <title>Draft genome sequence of Janthinobacterium psychrotolerans sp. nov., isolated from freshwater sediments in Denmark.</title>
        <authorList>
            <person name="Gong X."/>
            <person name="Skrivergaard S."/>
            <person name="Korsgaard B.S."/>
            <person name="Schreiber L."/>
            <person name="Marshall I.P."/>
            <person name="Finster K."/>
            <person name="Schramm A."/>
        </authorList>
    </citation>
    <scope>NUCLEOTIDE SEQUENCE [LARGE SCALE GENOMIC DNA]</scope>
    <source>
        <strain evidence="3 4">S3-2</strain>
    </source>
</reference>
<gene>
    <name evidence="3" type="ORF">ASR47_1005137</name>
</gene>
<dbReference type="GO" id="GO:0016989">
    <property type="term" value="F:sigma factor antagonist activity"/>
    <property type="evidence" value="ECO:0007669"/>
    <property type="project" value="TreeGrafter"/>
</dbReference>
<name>A0A1A7C1I6_9BURK</name>
<dbReference type="InterPro" id="IPR012373">
    <property type="entry name" value="Ferrdict_sens_TM"/>
</dbReference>
<evidence type="ECO:0000313" key="3">
    <source>
        <dbReference type="EMBL" id="OBV38183.1"/>
    </source>
</evidence>
<keyword evidence="4" id="KW-1185">Reference proteome</keyword>
<dbReference type="PATRIC" id="fig|1747903.4.peg.1724"/>
<evidence type="ECO:0000313" key="4">
    <source>
        <dbReference type="Proteomes" id="UP000092713"/>
    </source>
</evidence>
<evidence type="ECO:0000259" key="2">
    <source>
        <dbReference type="Pfam" id="PF16220"/>
    </source>
</evidence>
<proteinExistence type="predicted"/>
<dbReference type="AlphaFoldDB" id="A0A1A7C1I6"/>
<dbReference type="EMBL" id="LOCQ01000058">
    <property type="protein sequence ID" value="OBV38183.1"/>
    <property type="molecule type" value="Genomic_DNA"/>
</dbReference>
<dbReference type="OrthoDB" id="1100567at2"/>
<keyword evidence="3" id="KW-0812">Transmembrane</keyword>
<dbReference type="InterPro" id="IPR006860">
    <property type="entry name" value="FecR"/>
</dbReference>
<sequence length="347" mass="37436">MTQPSPSVPALCDIDQQALDWFARRERSLSADEAAQFNAWLAANPAHGEAYARWHGDWARLDALPAADIDRLRRQLALDKASAAAAPSPARRHWLATLAPRAALATLALSASGGGILAWQHWQQQPLYAASFATARGQQQSVTLPDGSVLRLDTATRVAVTLYRQRREVRLLDGQAMFQVRGDAKRPFDVLAGAVRITVVGTRFSVRHTPGMACKDDVRVEVEEGRVSVARGTAPAGTPAILLTAGQRVGADQHGRLGAIGKVAARGIAPWREGRVSFDDTPLAQVLAEFERYGATGLVVRDAQVAQLGVTGTFDPLRLANFMRVLPRVLPVALRRDGDVTEIAAAR</sequence>
<accession>A0A1A7C1I6</accession>
<feature type="domain" description="FecR protein" evidence="1">
    <location>
        <begin position="133"/>
        <end position="227"/>
    </location>
</feature>